<sequence>MPKGKKRMRGEPVYHDELKKSLNLTVTPKGARGLEEIVQELGLASKSELVDRIGRRILIVSPNPDAEESADSSQLG</sequence>
<dbReference type="Proteomes" id="UP001050975">
    <property type="component" value="Unassembled WGS sequence"/>
</dbReference>
<organism evidence="1 2">
    <name type="scientific">Microseira wollei NIES-4236</name>
    <dbReference type="NCBI Taxonomy" id="2530354"/>
    <lineage>
        <taxon>Bacteria</taxon>
        <taxon>Bacillati</taxon>
        <taxon>Cyanobacteriota</taxon>
        <taxon>Cyanophyceae</taxon>
        <taxon>Oscillatoriophycideae</taxon>
        <taxon>Aerosakkonematales</taxon>
        <taxon>Aerosakkonemataceae</taxon>
        <taxon>Microseira</taxon>
    </lineage>
</organism>
<dbReference type="EMBL" id="BLAY01000170">
    <property type="protein sequence ID" value="GET42575.1"/>
    <property type="molecule type" value="Genomic_DNA"/>
</dbReference>
<comment type="caution">
    <text evidence="1">The sequence shown here is derived from an EMBL/GenBank/DDBJ whole genome shotgun (WGS) entry which is preliminary data.</text>
</comment>
<accession>A0AAV3XKW6</accession>
<proteinExistence type="predicted"/>
<name>A0AAV3XKW6_9CYAN</name>
<keyword evidence="1" id="KW-0238">DNA-binding</keyword>
<gene>
    <name evidence="1" type="ORF">MiSe_73930</name>
</gene>
<dbReference type="RefSeq" id="WP_226590339.1">
    <property type="nucleotide sequence ID" value="NZ_BLAY01000170.1"/>
</dbReference>
<protein>
    <submittedName>
        <fullName evidence="1">CopG domain protein DNA-binding domain protein</fullName>
    </submittedName>
</protein>
<evidence type="ECO:0000313" key="1">
    <source>
        <dbReference type="EMBL" id="GET42575.1"/>
    </source>
</evidence>
<reference evidence="1" key="1">
    <citation type="submission" date="2019-10" db="EMBL/GenBank/DDBJ databases">
        <title>Draft genome sequece of Microseira wollei NIES-4236.</title>
        <authorList>
            <person name="Yamaguchi H."/>
            <person name="Suzuki S."/>
            <person name="Kawachi M."/>
        </authorList>
    </citation>
    <scope>NUCLEOTIDE SEQUENCE</scope>
    <source>
        <strain evidence="1">NIES-4236</strain>
    </source>
</reference>
<keyword evidence="2" id="KW-1185">Reference proteome</keyword>
<evidence type="ECO:0000313" key="2">
    <source>
        <dbReference type="Proteomes" id="UP001050975"/>
    </source>
</evidence>
<dbReference type="AlphaFoldDB" id="A0AAV3XKW6"/>
<dbReference type="GO" id="GO:0003677">
    <property type="term" value="F:DNA binding"/>
    <property type="evidence" value="ECO:0007669"/>
    <property type="project" value="UniProtKB-KW"/>
</dbReference>